<gene>
    <name evidence="2" type="ORF">ACFFQV_03285</name>
</gene>
<sequence>MEEQLAGRAVPAIYNSRRKDIYAYLLDAFGRAGARVLYASQSNRSPHFFGLLLDNEERIGVLVYPYRLTKRVTKSRPADELRAELRNGGEAQWAERPLGRDIAGVDATVILLVDLQNDMIFGIDAQLYDPIPLGISAYVKDAQVNEVRATGWYVWEKEVRPGQRRDARSPSNLETIVGFRPDRIIDYVRLERRAALLGLDTPLRFAAAALIGAGNGGEPVRHVLEQEFDLSSQQILDVIRNAKRLSVAVRGGVAEIHLETLLNASSDVARVVPIDEDGRHDFDVTLTTGEFFRVECKNASPKQYANGDYKVELQKTRDPKGEPGGRLYSADAFDVTAACLFSATGRWEFRFALTASLPRDEHHPDKLAAMQHVDSNWAMRLSDLVRRPLAVGPGVDSVTT</sequence>
<dbReference type="Gene3D" id="3.40.1350.10">
    <property type="match status" value="1"/>
</dbReference>
<dbReference type="Proteomes" id="UP001589667">
    <property type="component" value="Unassembled WGS sequence"/>
</dbReference>
<evidence type="ECO:0000313" key="2">
    <source>
        <dbReference type="EMBL" id="MFB9641307.1"/>
    </source>
</evidence>
<dbReference type="RefSeq" id="WP_212277246.1">
    <property type="nucleotide sequence ID" value="NZ_BAAANI010000006.1"/>
</dbReference>
<proteinExistence type="predicted"/>
<keyword evidence="3" id="KW-1185">Reference proteome</keyword>
<dbReference type="EMBL" id="JBHMBL010000001">
    <property type="protein sequence ID" value="MFB9641307.1"/>
    <property type="molecule type" value="Genomic_DNA"/>
</dbReference>
<protein>
    <recommendedName>
        <fullName evidence="1">Methylase-associated X1 domain-containing protein</fullName>
    </recommendedName>
</protein>
<reference evidence="2 3" key="1">
    <citation type="submission" date="2024-09" db="EMBL/GenBank/DDBJ databases">
        <authorList>
            <person name="Sun Q."/>
            <person name="Mori K."/>
        </authorList>
    </citation>
    <scope>NUCLEOTIDE SEQUENCE [LARGE SCALE GENOMIC DNA]</scope>
    <source>
        <strain evidence="2 3">JCM 14321</strain>
    </source>
</reference>
<dbReference type="InterPro" id="IPR011856">
    <property type="entry name" value="tRNA_endonuc-like_dom_sf"/>
</dbReference>
<name>A0ABV5SLU9_9MICO</name>
<organism evidence="2 3">
    <name type="scientific">Agromyces lapidis</name>
    <dbReference type="NCBI Taxonomy" id="279574"/>
    <lineage>
        <taxon>Bacteria</taxon>
        <taxon>Bacillati</taxon>
        <taxon>Actinomycetota</taxon>
        <taxon>Actinomycetes</taxon>
        <taxon>Micrococcales</taxon>
        <taxon>Microbacteriaceae</taxon>
        <taxon>Agromyces</taxon>
    </lineage>
</organism>
<evidence type="ECO:0000259" key="1">
    <source>
        <dbReference type="Pfam" id="PF20296"/>
    </source>
</evidence>
<dbReference type="Pfam" id="PF20296">
    <property type="entry name" value="MTaX1"/>
    <property type="match status" value="1"/>
</dbReference>
<dbReference type="InterPro" id="IPR046894">
    <property type="entry name" value="MTaX1"/>
</dbReference>
<evidence type="ECO:0000313" key="3">
    <source>
        <dbReference type="Proteomes" id="UP001589667"/>
    </source>
</evidence>
<accession>A0ABV5SLU9</accession>
<feature type="domain" description="Methylase-associated X1" evidence="1">
    <location>
        <begin position="60"/>
        <end position="188"/>
    </location>
</feature>
<comment type="caution">
    <text evidence="2">The sequence shown here is derived from an EMBL/GenBank/DDBJ whole genome shotgun (WGS) entry which is preliminary data.</text>
</comment>